<proteinExistence type="predicted"/>
<evidence type="ECO:0000259" key="7">
    <source>
        <dbReference type="PROSITE" id="PS50261"/>
    </source>
</evidence>
<feature type="transmembrane region" description="Helical" evidence="6">
    <location>
        <begin position="949"/>
        <end position="971"/>
    </location>
</feature>
<feature type="transmembrane region" description="Helical" evidence="6">
    <location>
        <begin position="977"/>
        <end position="997"/>
    </location>
</feature>
<keyword evidence="2 6" id="KW-0812">Transmembrane</keyword>
<dbReference type="Proteomes" id="UP000694888">
    <property type="component" value="Unplaced"/>
</dbReference>
<dbReference type="Gene3D" id="1.20.1070.10">
    <property type="entry name" value="Rhodopsin 7-helix transmembrane proteins"/>
    <property type="match status" value="1"/>
</dbReference>
<keyword evidence="4 6" id="KW-0472">Membrane</keyword>
<feature type="transmembrane region" description="Helical" evidence="6">
    <location>
        <begin position="796"/>
        <end position="816"/>
    </location>
</feature>
<feature type="region of interest" description="Disordered" evidence="5">
    <location>
        <begin position="443"/>
        <end position="499"/>
    </location>
</feature>
<feature type="transmembrane region" description="Helical" evidence="6">
    <location>
        <begin position="862"/>
        <end position="881"/>
    </location>
</feature>
<dbReference type="PROSITE" id="PS50261">
    <property type="entry name" value="G_PROTEIN_RECEP_F2_4"/>
    <property type="match status" value="1"/>
</dbReference>
<dbReference type="InterPro" id="IPR017981">
    <property type="entry name" value="GPCR_2-like_7TM"/>
</dbReference>
<protein>
    <submittedName>
        <fullName evidence="9">Uncharacterized protein LOC101846851</fullName>
    </submittedName>
</protein>
<evidence type="ECO:0000256" key="3">
    <source>
        <dbReference type="ARBA" id="ARBA00022989"/>
    </source>
</evidence>
<feature type="transmembrane region" description="Helical" evidence="6">
    <location>
        <begin position="901"/>
        <end position="928"/>
    </location>
</feature>
<keyword evidence="8" id="KW-1185">Reference proteome</keyword>
<evidence type="ECO:0000256" key="5">
    <source>
        <dbReference type="SAM" id="MobiDB-lite"/>
    </source>
</evidence>
<evidence type="ECO:0000256" key="4">
    <source>
        <dbReference type="ARBA" id="ARBA00023136"/>
    </source>
</evidence>
<dbReference type="RefSeq" id="XP_012945513.1">
    <property type="nucleotide sequence ID" value="XM_013090059.1"/>
</dbReference>
<comment type="subcellular location">
    <subcellularLocation>
        <location evidence="1">Membrane</location>
        <topology evidence="1">Multi-pass membrane protein</topology>
    </subcellularLocation>
</comment>
<dbReference type="InterPro" id="IPR000832">
    <property type="entry name" value="GPCR_2_secretin-like"/>
</dbReference>
<evidence type="ECO:0000256" key="2">
    <source>
        <dbReference type="ARBA" id="ARBA00022692"/>
    </source>
</evidence>
<feature type="compositionally biased region" description="Basic and acidic residues" evidence="5">
    <location>
        <begin position="1015"/>
        <end position="1034"/>
    </location>
</feature>
<evidence type="ECO:0000313" key="9">
    <source>
        <dbReference type="RefSeq" id="XP_012945513.1"/>
    </source>
</evidence>
<feature type="region of interest" description="Disordered" evidence="5">
    <location>
        <begin position="1014"/>
        <end position="1047"/>
    </location>
</feature>
<dbReference type="SUPFAM" id="SSF81321">
    <property type="entry name" value="Family A G protein-coupled receptor-like"/>
    <property type="match status" value="1"/>
</dbReference>
<feature type="compositionally biased region" description="Polar residues" evidence="5">
    <location>
        <begin position="1035"/>
        <end position="1047"/>
    </location>
</feature>
<keyword evidence="3 6" id="KW-1133">Transmembrane helix</keyword>
<dbReference type="GeneID" id="101846851"/>
<dbReference type="PANTHER" id="PTHR45902:SF4">
    <property type="entry name" value="G-PROTEIN COUPLED RECEPTORS FAMILY 2 PROFILE 2 DOMAIN-CONTAINING PROTEIN"/>
    <property type="match status" value="1"/>
</dbReference>
<dbReference type="Pfam" id="PF00002">
    <property type="entry name" value="7tm_2"/>
    <property type="match status" value="1"/>
</dbReference>
<feature type="transmembrane region" description="Helical" evidence="6">
    <location>
        <begin position="752"/>
        <end position="775"/>
    </location>
</feature>
<evidence type="ECO:0000313" key="8">
    <source>
        <dbReference type="Proteomes" id="UP000694888"/>
    </source>
</evidence>
<evidence type="ECO:0000256" key="6">
    <source>
        <dbReference type="SAM" id="Phobius"/>
    </source>
</evidence>
<dbReference type="PANTHER" id="PTHR45902">
    <property type="entry name" value="LATROPHILIN RECEPTOR-LIKE PROTEIN A"/>
    <property type="match status" value="1"/>
</dbReference>
<feature type="transmembrane region" description="Helical" evidence="6">
    <location>
        <begin position="822"/>
        <end position="841"/>
    </location>
</feature>
<name>A0ABM1ADB7_APLCA</name>
<feature type="compositionally biased region" description="Polar residues" evidence="5">
    <location>
        <begin position="468"/>
        <end position="494"/>
    </location>
</feature>
<evidence type="ECO:0000256" key="1">
    <source>
        <dbReference type="ARBA" id="ARBA00004141"/>
    </source>
</evidence>
<dbReference type="CDD" id="cd15039">
    <property type="entry name" value="7tmB3_Methuselah-like"/>
    <property type="match status" value="1"/>
</dbReference>
<gene>
    <name evidence="9" type="primary">LOC101846851</name>
</gene>
<sequence>MSLNGIEGDQNSPIKQDLSTSLQDSKMRNSSNETSLGHKETPFRNVTIDANLCERYLYAFTINANDQMVRLKNPHCFAGSVENSSLFFRKYVSLSSDQPSRTPTIFSLFDGDLVKCDKPVCDCLPPEHSYAGIINIHVEMIQSEVPPTIQLPNMLSFRVLMDFRSGSHMLRINETLLIPETRTCPEGHVFVPLYDHCVVTWYPGKEELQHERCRHGTEPGSDHPVTSACPMQNATNDGEKHDILQDINFSSSSVVLQISFSHIAEEIKNCLGETISSCAFMDIDQPEQRECLSNCVSESISLDRSANEIGGSKYSLPHLSGISHCSMACLLDRAFLTYTWVSLRSGTEDLEGDTVRLGDELTTSLDLTFAEKWNASVTAAELFSCDEQSCWKRELLFPDPGARNSGVIGTSDVRGQTDKQTDKLTNYVTDLFTPTVDVWGTGGNSMRGSKKNITPSMSGAKEFRTTHPDSNGASRLNSVPTPGNKKTSRSTASDRTPHCDGGVTSCTRPCANGTCLRLEVKLDGSDAFQHFLGSLADMLKTFKTYAKDHNFVVKNFDVFNVWSRDKINCPVGTSVEFIEKVLSLRNGTYVVHVSDEHNNISLNTVAFRLSVNQSQIISLLSRKQATVKVGICLRNPVNEKLSCEKYLLYNQTDLVLINSVLIVTRNQEEVQNVLDQASASLELIHNASSEQVRAFLDRDMEAGDFLVYDRHSYILTDDGAVVCSHYNVTYDATVKSRVVTLVWLPESQAELLATWISLTLSLVCLAVVLVVYGVLPELRNTPGKILMSFSGSLMTGQLLFLLAGFPRGLACVLHAALLHASWLSTFAWLTAMSGDLAYVLTAQSRGHMGVCRGVKAFTRYSLVCWGGPAIFTGLCVALDSTRLVSLGYGAHDRCWLGNLTSLLVTFCLPALLLLSASLSCALVIVRAIRRSAQFQRASRSACRRNRSRMWLCVSLSVLLGVSWLLYVPAVLVNTTFLWTPHILLSGSQGLYVIACFVMRKPVIRKLSARFCSNRKNKEGTGPKERQKSESEPRGKSSTVSTTELTNY</sequence>
<feature type="domain" description="G-protein coupled receptors family 2 profile 2" evidence="7">
    <location>
        <begin position="750"/>
        <end position="1000"/>
    </location>
</feature>
<dbReference type="InterPro" id="IPR053231">
    <property type="entry name" value="GPCR_LN-TM7"/>
</dbReference>
<reference evidence="9" key="1">
    <citation type="submission" date="2025-08" db="UniProtKB">
        <authorList>
            <consortium name="RefSeq"/>
        </authorList>
    </citation>
    <scope>IDENTIFICATION</scope>
</reference>
<feature type="compositionally biased region" description="Polar residues" evidence="5">
    <location>
        <begin position="1"/>
        <end position="35"/>
    </location>
</feature>
<organism evidence="8 9">
    <name type="scientific">Aplysia californica</name>
    <name type="common">California sea hare</name>
    <dbReference type="NCBI Taxonomy" id="6500"/>
    <lineage>
        <taxon>Eukaryota</taxon>
        <taxon>Metazoa</taxon>
        <taxon>Spiralia</taxon>
        <taxon>Lophotrochozoa</taxon>
        <taxon>Mollusca</taxon>
        <taxon>Gastropoda</taxon>
        <taxon>Heterobranchia</taxon>
        <taxon>Euthyneura</taxon>
        <taxon>Tectipleura</taxon>
        <taxon>Aplysiida</taxon>
        <taxon>Aplysioidea</taxon>
        <taxon>Aplysiidae</taxon>
        <taxon>Aplysia</taxon>
    </lineage>
</organism>
<feature type="region of interest" description="Disordered" evidence="5">
    <location>
        <begin position="1"/>
        <end position="39"/>
    </location>
</feature>
<feature type="compositionally biased region" description="Polar residues" evidence="5">
    <location>
        <begin position="446"/>
        <end position="457"/>
    </location>
</feature>
<accession>A0ABM1ADB7</accession>